<name>A0ACC2J793_9PEZI</name>
<gene>
    <name evidence="1" type="ORF">O1611_g9624</name>
</gene>
<evidence type="ECO:0000313" key="1">
    <source>
        <dbReference type="EMBL" id="KAJ8123311.1"/>
    </source>
</evidence>
<keyword evidence="2" id="KW-1185">Reference proteome</keyword>
<dbReference type="Proteomes" id="UP001153332">
    <property type="component" value="Unassembled WGS sequence"/>
</dbReference>
<organism evidence="1 2">
    <name type="scientific">Lasiodiplodia mahajangana</name>
    <dbReference type="NCBI Taxonomy" id="1108764"/>
    <lineage>
        <taxon>Eukaryota</taxon>
        <taxon>Fungi</taxon>
        <taxon>Dikarya</taxon>
        <taxon>Ascomycota</taxon>
        <taxon>Pezizomycotina</taxon>
        <taxon>Dothideomycetes</taxon>
        <taxon>Dothideomycetes incertae sedis</taxon>
        <taxon>Botryosphaeriales</taxon>
        <taxon>Botryosphaeriaceae</taxon>
        <taxon>Lasiodiplodia</taxon>
    </lineage>
</organism>
<accession>A0ACC2J793</accession>
<protein>
    <submittedName>
        <fullName evidence="1">Uncharacterized protein</fullName>
    </submittedName>
</protein>
<sequence>MHLIYAGTDEKYDRYEIQEFLGDSIPKYAILSHTWGEDEVTFKDMQHLDERVKAKQGFKKIAGTCDQALRDGLSWAWVDTCCIDKSSSADLSEAINSMYAWYGNATRCYAYLVDVPTGDDPFAEQSAFRKSRWFTRAWTLQELVAPTDVVFYDNGWQIIGVKWDFMSPYLPEHQHGPGTRFAELLEEVTEIPDRCLMKYTSPHSYSVAKRMSWASKRDCTRVEDSAYSLMGLFGVNMPLLYGEGTKAFVRLQEEIMKEIDDHSLFAWTLPDKDNQDMMRSILAQSPAAFAWSGNIIPVQQEEELSFMTRKGLRIRIGMRPAEIMDLTLKPNMPRAVYGILNCAPSYDTNRRIALLLIPEISQRGGQYLTFYRCATRRHSMFTTGGMEKLETIYVSKCLQLDLDAYDKSWFFPKQHLTVYPGSLLGESIDIFSILASLKRLDEVNILHLPFIGSGITIVSSPWDRRAEVWLDERRVAEVWESGCVQYKDLDA</sequence>
<proteinExistence type="predicted"/>
<reference evidence="1" key="1">
    <citation type="submission" date="2022-12" db="EMBL/GenBank/DDBJ databases">
        <title>Genome Sequence of Lasiodiplodia mahajangana.</title>
        <authorList>
            <person name="Buettner E."/>
        </authorList>
    </citation>
    <scope>NUCLEOTIDE SEQUENCE</scope>
    <source>
        <strain evidence="1">VT137</strain>
    </source>
</reference>
<dbReference type="EMBL" id="JAPUUL010003369">
    <property type="protein sequence ID" value="KAJ8123311.1"/>
    <property type="molecule type" value="Genomic_DNA"/>
</dbReference>
<evidence type="ECO:0000313" key="2">
    <source>
        <dbReference type="Proteomes" id="UP001153332"/>
    </source>
</evidence>
<comment type="caution">
    <text evidence="1">The sequence shown here is derived from an EMBL/GenBank/DDBJ whole genome shotgun (WGS) entry which is preliminary data.</text>
</comment>